<evidence type="ECO:0000313" key="2">
    <source>
        <dbReference type="EMBL" id="SDL49109.1"/>
    </source>
</evidence>
<evidence type="ECO:0000313" key="3">
    <source>
        <dbReference type="Proteomes" id="UP000183162"/>
    </source>
</evidence>
<organism evidence="2 3">
    <name type="scientific">Streptococcus equinus</name>
    <name type="common">Streptococcus bovis</name>
    <dbReference type="NCBI Taxonomy" id="1335"/>
    <lineage>
        <taxon>Bacteria</taxon>
        <taxon>Bacillati</taxon>
        <taxon>Bacillota</taxon>
        <taxon>Bacilli</taxon>
        <taxon>Lactobacillales</taxon>
        <taxon>Streptococcaceae</taxon>
        <taxon>Streptococcus</taxon>
    </lineage>
</organism>
<evidence type="ECO:0000256" key="1">
    <source>
        <dbReference type="SAM" id="Coils"/>
    </source>
</evidence>
<protein>
    <submittedName>
        <fullName evidence="2">Uncharacterized protein</fullName>
    </submittedName>
</protein>
<dbReference type="AlphaFoldDB" id="A0A1G9KHJ1"/>
<dbReference type="Proteomes" id="UP000183162">
    <property type="component" value="Unassembled WGS sequence"/>
</dbReference>
<keyword evidence="1" id="KW-0175">Coiled coil</keyword>
<proteinExistence type="predicted"/>
<gene>
    <name evidence="2" type="ORF">SAMN05216400_0836</name>
</gene>
<feature type="coiled-coil region" evidence="1">
    <location>
        <begin position="36"/>
        <end position="70"/>
    </location>
</feature>
<accession>A0A1G9KHJ1</accession>
<dbReference type="RefSeq" id="WP_074566678.1">
    <property type="nucleotide sequence ID" value="NZ_FNGX01000002.1"/>
</dbReference>
<name>A0A1G9KHJ1_STREI</name>
<dbReference type="EMBL" id="FNGX01000002">
    <property type="protein sequence ID" value="SDL49109.1"/>
    <property type="molecule type" value="Genomic_DNA"/>
</dbReference>
<sequence>MKFFGKIHDFFFPEEKTDTSSFVRFPDEADRYREIAAKLNQQLILSNRMCKNLNQRVFDLEQENQCLREMLAEVKK</sequence>
<reference evidence="2 3" key="1">
    <citation type="submission" date="2016-10" db="EMBL/GenBank/DDBJ databases">
        <authorList>
            <person name="de Groot N.N."/>
        </authorList>
    </citation>
    <scope>NUCLEOTIDE SEQUENCE [LARGE SCALE GENOMIC DNA]</scope>
    <source>
        <strain evidence="2 3">Sb09</strain>
    </source>
</reference>